<keyword evidence="3" id="KW-1185">Reference proteome</keyword>
<evidence type="ECO:0000313" key="3">
    <source>
        <dbReference type="Proteomes" id="UP000275348"/>
    </source>
</evidence>
<keyword evidence="1" id="KW-0812">Transmembrane</keyword>
<dbReference type="OrthoDB" id="1443646at2"/>
<protein>
    <submittedName>
        <fullName evidence="2">Uncharacterized protein</fullName>
    </submittedName>
</protein>
<dbReference type="RefSeq" id="WP_121935762.1">
    <property type="nucleotide sequence ID" value="NZ_RDOJ01000030.1"/>
</dbReference>
<accession>A0A3L9M0X9</accession>
<comment type="caution">
    <text evidence="2">The sequence shown here is derived from an EMBL/GenBank/DDBJ whole genome shotgun (WGS) entry which is preliminary data.</text>
</comment>
<gene>
    <name evidence="2" type="ORF">EAH69_13595</name>
</gene>
<keyword evidence="1" id="KW-1133">Transmembrane helix</keyword>
<evidence type="ECO:0000313" key="2">
    <source>
        <dbReference type="EMBL" id="RLZ06411.1"/>
    </source>
</evidence>
<organism evidence="2 3">
    <name type="scientific">Faecalibacter macacae</name>
    <dbReference type="NCBI Taxonomy" id="1859289"/>
    <lineage>
        <taxon>Bacteria</taxon>
        <taxon>Pseudomonadati</taxon>
        <taxon>Bacteroidota</taxon>
        <taxon>Flavobacteriia</taxon>
        <taxon>Flavobacteriales</taxon>
        <taxon>Weeksellaceae</taxon>
        <taxon>Faecalibacter</taxon>
    </lineage>
</organism>
<dbReference type="AlphaFoldDB" id="A0A3L9M0X9"/>
<keyword evidence="1" id="KW-0472">Membrane</keyword>
<dbReference type="Proteomes" id="UP000275348">
    <property type="component" value="Unassembled WGS sequence"/>
</dbReference>
<dbReference type="EMBL" id="RDOJ01000030">
    <property type="protein sequence ID" value="RLZ06411.1"/>
    <property type="molecule type" value="Genomic_DNA"/>
</dbReference>
<proteinExistence type="predicted"/>
<evidence type="ECO:0000256" key="1">
    <source>
        <dbReference type="SAM" id="Phobius"/>
    </source>
</evidence>
<feature type="transmembrane region" description="Helical" evidence="1">
    <location>
        <begin position="32"/>
        <end position="48"/>
    </location>
</feature>
<reference evidence="2 3" key="1">
    <citation type="submission" date="2018-10" db="EMBL/GenBank/DDBJ databases">
        <authorList>
            <person name="Chen X."/>
        </authorList>
    </citation>
    <scope>NUCLEOTIDE SEQUENCE [LARGE SCALE GENOMIC DNA]</scope>
    <source>
        <strain evidence="2 3">YIM 102668</strain>
    </source>
</reference>
<sequence>MVSLKYETDSPIECISKITGDNLCESISNLKTLIYADIVIIILLIIFRNKISKMGYKKVCLECKISFNRDIDLGSELSYPCPECGKPMTLLSHRFRAPKKNDKKAWETVKFLIENGFPFQHIYKIEDGKLTNEYAEFPNSMKEAEEFIEIYKDQAYKK</sequence>
<name>A0A3L9M0X9_9FLAO</name>